<dbReference type="GO" id="GO:0009245">
    <property type="term" value="P:lipid A biosynthetic process"/>
    <property type="evidence" value="ECO:0007669"/>
    <property type="project" value="UniProtKB-UniRule"/>
</dbReference>
<evidence type="ECO:0000256" key="3">
    <source>
        <dbReference type="ARBA" id="ARBA00012071"/>
    </source>
</evidence>
<keyword evidence="6 13" id="KW-0441">Lipid A biosynthesis</keyword>
<keyword evidence="9 13" id="KW-0418">Kinase</keyword>
<evidence type="ECO:0000313" key="15">
    <source>
        <dbReference type="Proteomes" id="UP000323119"/>
    </source>
</evidence>
<evidence type="ECO:0000256" key="2">
    <source>
        <dbReference type="ARBA" id="ARBA00004870"/>
    </source>
</evidence>
<evidence type="ECO:0000256" key="5">
    <source>
        <dbReference type="ARBA" id="ARBA00022516"/>
    </source>
</evidence>
<comment type="pathway">
    <text evidence="2 13">Glycolipid biosynthesis; lipid IV(A) biosynthesis; lipid IV(A) from (3R)-3-hydroxytetradecanoyl-[acyl-carrier-protein] and UDP-N-acetyl-alpha-D-glucosamine: step 6/6.</text>
</comment>
<dbReference type="SUPFAM" id="SSF52540">
    <property type="entry name" value="P-loop containing nucleoside triphosphate hydrolases"/>
    <property type="match status" value="1"/>
</dbReference>
<dbReference type="AlphaFoldDB" id="A0A9P3ZKE1"/>
<evidence type="ECO:0000256" key="12">
    <source>
        <dbReference type="ARBA" id="ARBA00029757"/>
    </source>
</evidence>
<keyword evidence="5 13" id="KW-0444">Lipid biosynthesis</keyword>
<evidence type="ECO:0000256" key="13">
    <source>
        <dbReference type="HAMAP-Rule" id="MF_00409"/>
    </source>
</evidence>
<evidence type="ECO:0000256" key="6">
    <source>
        <dbReference type="ARBA" id="ARBA00022556"/>
    </source>
</evidence>
<dbReference type="EMBL" id="VVUY01000003">
    <property type="protein sequence ID" value="KAA2563201.1"/>
    <property type="molecule type" value="Genomic_DNA"/>
</dbReference>
<comment type="caution">
    <text evidence="14">The sequence shown here is derived from an EMBL/GenBank/DDBJ whole genome shotgun (WGS) entry which is preliminary data.</text>
</comment>
<dbReference type="Pfam" id="PF02606">
    <property type="entry name" value="LpxK"/>
    <property type="match status" value="1"/>
</dbReference>
<dbReference type="GO" id="GO:0009029">
    <property type="term" value="F:lipid-A 4'-kinase activity"/>
    <property type="evidence" value="ECO:0007669"/>
    <property type="project" value="UniProtKB-UniRule"/>
</dbReference>
<keyword evidence="7 13" id="KW-0808">Transferase</keyword>
<comment type="catalytic activity">
    <reaction evidence="13">
        <text>a lipid A disaccharide + ATP = a lipid IVA + ADP + H(+)</text>
        <dbReference type="Rhea" id="RHEA:67840"/>
        <dbReference type="ChEBI" id="CHEBI:15378"/>
        <dbReference type="ChEBI" id="CHEBI:30616"/>
        <dbReference type="ChEBI" id="CHEBI:176343"/>
        <dbReference type="ChEBI" id="CHEBI:176425"/>
        <dbReference type="ChEBI" id="CHEBI:456216"/>
        <dbReference type="EC" id="2.7.1.130"/>
    </reaction>
</comment>
<evidence type="ECO:0000256" key="9">
    <source>
        <dbReference type="ARBA" id="ARBA00022777"/>
    </source>
</evidence>
<evidence type="ECO:0000256" key="7">
    <source>
        <dbReference type="ARBA" id="ARBA00022679"/>
    </source>
</evidence>
<dbReference type="GO" id="GO:0009244">
    <property type="term" value="P:lipopolysaccharide core region biosynthetic process"/>
    <property type="evidence" value="ECO:0007669"/>
    <property type="project" value="TreeGrafter"/>
</dbReference>
<keyword evidence="11 13" id="KW-0443">Lipid metabolism</keyword>
<reference evidence="14 15" key="1">
    <citation type="journal article" date="2019" name="Nat. Med.">
        <title>A library of human gut bacterial isolates paired with longitudinal multiomics data enables mechanistic microbiome research.</title>
        <authorList>
            <person name="Poyet M."/>
            <person name="Groussin M."/>
            <person name="Gibbons S.M."/>
            <person name="Avila-Pacheco J."/>
            <person name="Jiang X."/>
            <person name="Kearney S.M."/>
            <person name="Perrotta A.R."/>
            <person name="Berdy B."/>
            <person name="Zhao S."/>
            <person name="Lieberman T.D."/>
            <person name="Swanson P.K."/>
            <person name="Smith M."/>
            <person name="Roesemann S."/>
            <person name="Alexander J.E."/>
            <person name="Rich S.A."/>
            <person name="Livny J."/>
            <person name="Vlamakis H."/>
            <person name="Clish C."/>
            <person name="Bullock K."/>
            <person name="Deik A."/>
            <person name="Scott J."/>
            <person name="Pierce K.A."/>
            <person name="Xavier R.J."/>
            <person name="Alm E.J."/>
        </authorList>
    </citation>
    <scope>NUCLEOTIDE SEQUENCE [LARGE SCALE GENOMIC DNA]</scope>
    <source>
        <strain evidence="14 15">BIOML-A204</strain>
    </source>
</reference>
<dbReference type="InterPro" id="IPR003758">
    <property type="entry name" value="LpxK"/>
</dbReference>
<dbReference type="NCBIfam" id="TIGR00682">
    <property type="entry name" value="lpxK"/>
    <property type="match status" value="1"/>
</dbReference>
<feature type="binding site" evidence="13">
    <location>
        <begin position="45"/>
        <end position="52"/>
    </location>
    <ligand>
        <name>ATP</name>
        <dbReference type="ChEBI" id="CHEBI:30616"/>
    </ligand>
</feature>
<evidence type="ECO:0000256" key="8">
    <source>
        <dbReference type="ARBA" id="ARBA00022741"/>
    </source>
</evidence>
<comment type="similarity">
    <text evidence="13">Belongs to the LpxK family.</text>
</comment>
<dbReference type="PANTHER" id="PTHR42724">
    <property type="entry name" value="TETRAACYLDISACCHARIDE 4'-KINASE"/>
    <property type="match status" value="1"/>
</dbReference>
<dbReference type="HAMAP" id="MF_00409">
    <property type="entry name" value="LpxK"/>
    <property type="match status" value="1"/>
</dbReference>
<evidence type="ECO:0000256" key="10">
    <source>
        <dbReference type="ARBA" id="ARBA00022840"/>
    </source>
</evidence>
<dbReference type="RefSeq" id="WP_055204356.1">
    <property type="nucleotide sequence ID" value="NZ_DAWDXQ010000009.1"/>
</dbReference>
<proteinExistence type="inferred from homology"/>
<dbReference type="InterPro" id="IPR027417">
    <property type="entry name" value="P-loop_NTPase"/>
</dbReference>
<evidence type="ECO:0000256" key="1">
    <source>
        <dbReference type="ARBA" id="ARBA00002274"/>
    </source>
</evidence>
<organism evidence="14 15">
    <name type="scientific">Alistipes onderdonkii</name>
    <dbReference type="NCBI Taxonomy" id="328813"/>
    <lineage>
        <taxon>Bacteria</taxon>
        <taxon>Pseudomonadati</taxon>
        <taxon>Bacteroidota</taxon>
        <taxon>Bacteroidia</taxon>
        <taxon>Bacteroidales</taxon>
        <taxon>Rikenellaceae</taxon>
        <taxon>Alistipes</taxon>
    </lineage>
</organism>
<gene>
    <name evidence="13 14" type="primary">lpxK</name>
    <name evidence="14" type="ORF">F2S36_05280</name>
</gene>
<name>A0A9P3ZKE1_9BACT</name>
<evidence type="ECO:0000313" key="14">
    <source>
        <dbReference type="EMBL" id="KAA2563201.1"/>
    </source>
</evidence>
<dbReference type="EC" id="2.7.1.130" evidence="3 13"/>
<protein>
    <recommendedName>
        <fullName evidence="4 13">Tetraacyldisaccharide 4'-kinase</fullName>
        <ecNumber evidence="3 13">2.7.1.130</ecNumber>
    </recommendedName>
    <alternativeName>
        <fullName evidence="12 13">Lipid A 4'-kinase</fullName>
    </alternativeName>
</protein>
<dbReference type="GO" id="GO:0005886">
    <property type="term" value="C:plasma membrane"/>
    <property type="evidence" value="ECO:0007669"/>
    <property type="project" value="TreeGrafter"/>
</dbReference>
<evidence type="ECO:0000256" key="4">
    <source>
        <dbReference type="ARBA" id="ARBA00016436"/>
    </source>
</evidence>
<keyword evidence="8 13" id="KW-0547">Nucleotide-binding</keyword>
<sequence>MLKCLLAPAALLYKAGVTFRHRLFDWGILKSEKFDIPVICIGNITVGGTGKTPMAEMVIAYMSQMHRVALLSRGYGRRTKGYLEVKADSRYRDVGDEPLQIKLKFPDTVVAVCEKRADGIRRICAEHPDVDLIVMDDGFQHRYVEPKVNIVMIDATRPVQHDRMLPLGTLRDLPEELHRAHYFVVTKCPEKMAPIDRRILRKVLIQVAYQRVYFTRFESFMPQPLFPDAAPGEPLVQGQQVIALSGIGSPKPFLAALRESYEVVAEMTLDDHHVYKVRDLNRLRELLDRFPGAVIVTTEKDAVKLTNRAKIPEEIQRGIYYLPINISFIEDSATDFLQKLEEDVRGN</sequence>
<evidence type="ECO:0000256" key="11">
    <source>
        <dbReference type="ARBA" id="ARBA00023098"/>
    </source>
</evidence>
<dbReference type="Proteomes" id="UP000323119">
    <property type="component" value="Unassembled WGS sequence"/>
</dbReference>
<accession>A0A9P3ZKE1</accession>
<keyword evidence="10 13" id="KW-0067">ATP-binding</keyword>
<dbReference type="GO" id="GO:0005524">
    <property type="term" value="F:ATP binding"/>
    <property type="evidence" value="ECO:0007669"/>
    <property type="project" value="UniProtKB-UniRule"/>
</dbReference>
<dbReference type="PANTHER" id="PTHR42724:SF1">
    <property type="entry name" value="TETRAACYLDISACCHARIDE 4'-KINASE, MITOCHONDRIAL-RELATED"/>
    <property type="match status" value="1"/>
</dbReference>
<comment type="function">
    <text evidence="1 13">Transfers the gamma-phosphate of ATP to the 4'-position of a tetraacyldisaccharide 1-phosphate intermediate (termed DS-1-P) to form tetraacyldisaccharide 1,4'-bis-phosphate (lipid IVA).</text>
</comment>